<evidence type="ECO:0000256" key="2">
    <source>
        <dbReference type="ARBA" id="ARBA00022448"/>
    </source>
</evidence>
<dbReference type="Pfam" id="PF01297">
    <property type="entry name" value="ZnuA"/>
    <property type="match status" value="1"/>
</dbReference>
<dbReference type="Pfam" id="PF09223">
    <property type="entry name" value="ZinT"/>
    <property type="match status" value="1"/>
</dbReference>
<proteinExistence type="inferred from homology"/>
<dbReference type="eggNOG" id="COG3443">
    <property type="taxonomic scope" value="Bacteria"/>
</dbReference>
<reference evidence="10 11" key="1">
    <citation type="submission" date="2013-03" db="EMBL/GenBank/DDBJ databases">
        <title>The Genome Sequence of Enterococcus columbae ATCC_51263 (PacBio/Illumina hybrid assembly).</title>
        <authorList>
            <consortium name="The Broad Institute Genomics Platform"/>
            <consortium name="The Broad Institute Genome Sequencing Center for Infectious Disease"/>
            <person name="Earl A."/>
            <person name="Russ C."/>
            <person name="Gilmore M."/>
            <person name="Surin D."/>
            <person name="Walker B."/>
            <person name="Young S."/>
            <person name="Zeng Q."/>
            <person name="Gargeya S."/>
            <person name="Fitzgerald M."/>
            <person name="Haas B."/>
            <person name="Abouelleil A."/>
            <person name="Allen A.W."/>
            <person name="Alvarado L."/>
            <person name="Arachchi H.M."/>
            <person name="Berlin A.M."/>
            <person name="Chapman S.B."/>
            <person name="Gainer-Dewar J."/>
            <person name="Goldberg J."/>
            <person name="Griggs A."/>
            <person name="Gujja S."/>
            <person name="Hansen M."/>
            <person name="Howarth C."/>
            <person name="Imamovic A."/>
            <person name="Ireland A."/>
            <person name="Larimer J."/>
            <person name="McCowan C."/>
            <person name="Murphy C."/>
            <person name="Pearson M."/>
            <person name="Poon T.W."/>
            <person name="Priest M."/>
            <person name="Roberts A."/>
            <person name="Saif S."/>
            <person name="Shea T."/>
            <person name="Sisk P."/>
            <person name="Sykes S."/>
            <person name="Wortman J."/>
            <person name="Nusbaum C."/>
            <person name="Birren B."/>
        </authorList>
    </citation>
    <scope>NUCLEOTIDE SEQUENCE [LARGE SCALE GENOMIC DNA]</scope>
    <source>
        <strain evidence="10 11">ATCC 51263</strain>
    </source>
</reference>
<dbReference type="EMBL" id="ASWJ01000006">
    <property type="protein sequence ID" value="EOW84003.1"/>
    <property type="molecule type" value="Genomic_DNA"/>
</dbReference>
<dbReference type="eggNOG" id="COG0803">
    <property type="taxonomic scope" value="Bacteria"/>
</dbReference>
<dbReference type="Gene3D" id="3.40.50.1980">
    <property type="entry name" value="Nitrogenase molybdenum iron protein domain"/>
    <property type="match status" value="2"/>
</dbReference>
<organism evidence="10 11">
    <name type="scientific">Enterococcus columbae DSM 7374 = ATCC 51263</name>
    <dbReference type="NCBI Taxonomy" id="1121865"/>
    <lineage>
        <taxon>Bacteria</taxon>
        <taxon>Bacillati</taxon>
        <taxon>Bacillota</taxon>
        <taxon>Bacilli</taxon>
        <taxon>Lactobacillales</taxon>
        <taxon>Enterococcaceae</taxon>
        <taxon>Enterococcus</taxon>
    </lineage>
</organism>
<dbReference type="InterPro" id="IPR050492">
    <property type="entry name" value="Bact_metal-bind_prot9"/>
</dbReference>
<dbReference type="PATRIC" id="fig|1121865.3.peg.1750"/>
<comment type="caution">
    <text evidence="10">The sequence shown here is derived from an EMBL/GenBank/DDBJ whole genome shotgun (WGS) entry which is preliminary data.</text>
</comment>
<feature type="domain" description="ZinT" evidence="9">
    <location>
        <begin position="324"/>
        <end position="504"/>
    </location>
</feature>
<dbReference type="InterPro" id="IPR006127">
    <property type="entry name" value="ZnuA-like"/>
</dbReference>
<dbReference type="Gene3D" id="2.40.128.20">
    <property type="match status" value="1"/>
</dbReference>
<dbReference type="PANTHER" id="PTHR42953:SF3">
    <property type="entry name" value="HIGH-AFFINITY ZINC UPTAKE SYSTEM PROTEIN ZNUA"/>
    <property type="match status" value="1"/>
</dbReference>
<dbReference type="AlphaFoldDB" id="S0KIR9"/>
<dbReference type="GO" id="GO:0008270">
    <property type="term" value="F:zinc ion binding"/>
    <property type="evidence" value="ECO:0007669"/>
    <property type="project" value="InterPro"/>
</dbReference>
<feature type="chain" id="PRO_5010299506" description="ZinT domain-containing protein" evidence="8">
    <location>
        <begin position="28"/>
        <end position="504"/>
    </location>
</feature>
<evidence type="ECO:0000256" key="5">
    <source>
        <dbReference type="ARBA" id="ARBA00022906"/>
    </source>
</evidence>
<dbReference type="SUPFAM" id="SSF53807">
    <property type="entry name" value="Helical backbone' metal receptor"/>
    <property type="match status" value="1"/>
</dbReference>
<evidence type="ECO:0000256" key="1">
    <source>
        <dbReference type="ARBA" id="ARBA00011028"/>
    </source>
</evidence>
<dbReference type="OrthoDB" id="9810636at2"/>
<comment type="similarity">
    <text evidence="1 7">Belongs to the bacterial solute-binding protein 9 family.</text>
</comment>
<evidence type="ECO:0000256" key="3">
    <source>
        <dbReference type="ARBA" id="ARBA00022729"/>
    </source>
</evidence>
<dbReference type="RefSeq" id="WP_016183916.1">
    <property type="nucleotide sequence ID" value="NZ_JXKI01000003.1"/>
</dbReference>
<name>S0KIR9_9ENTE</name>
<evidence type="ECO:0000256" key="8">
    <source>
        <dbReference type="SAM" id="SignalP"/>
    </source>
</evidence>
<evidence type="ECO:0000256" key="6">
    <source>
        <dbReference type="ARBA" id="ARBA00023065"/>
    </source>
</evidence>
<accession>S0KIR9</accession>
<dbReference type="PRINTS" id="PR00690">
    <property type="entry name" value="ADHESNFAMILY"/>
</dbReference>
<dbReference type="InterPro" id="IPR006129">
    <property type="entry name" value="AdhesinB"/>
</dbReference>
<feature type="signal peptide" evidence="8">
    <location>
        <begin position="1"/>
        <end position="27"/>
    </location>
</feature>
<keyword evidence="3 8" id="KW-0732">Signal</keyword>
<dbReference type="Proteomes" id="UP000014113">
    <property type="component" value="Unassembled WGS sequence"/>
</dbReference>
<keyword evidence="6" id="KW-0406">Ion transport</keyword>
<dbReference type="PROSITE" id="PS51257">
    <property type="entry name" value="PROKAR_LIPOPROTEIN"/>
    <property type="match status" value="1"/>
</dbReference>
<evidence type="ECO:0000256" key="7">
    <source>
        <dbReference type="RuleBase" id="RU003512"/>
    </source>
</evidence>
<dbReference type="SUPFAM" id="SSF50814">
    <property type="entry name" value="Lipocalins"/>
    <property type="match status" value="1"/>
</dbReference>
<keyword evidence="5" id="KW-0864">Zinc transport</keyword>
<dbReference type="CDD" id="cd01017">
    <property type="entry name" value="AdcA"/>
    <property type="match status" value="1"/>
</dbReference>
<evidence type="ECO:0000313" key="11">
    <source>
        <dbReference type="Proteomes" id="UP000014113"/>
    </source>
</evidence>
<evidence type="ECO:0000313" key="10">
    <source>
        <dbReference type="EMBL" id="EOW84003.1"/>
    </source>
</evidence>
<evidence type="ECO:0000259" key="9">
    <source>
        <dbReference type="Pfam" id="PF09223"/>
    </source>
</evidence>
<dbReference type="PRINTS" id="PR00691">
    <property type="entry name" value="ADHESINB"/>
</dbReference>
<dbReference type="GO" id="GO:0007155">
    <property type="term" value="P:cell adhesion"/>
    <property type="evidence" value="ECO:0007669"/>
    <property type="project" value="InterPro"/>
</dbReference>
<dbReference type="InterPro" id="IPR006128">
    <property type="entry name" value="Lipoprotein_PsaA-like"/>
</dbReference>
<dbReference type="STRING" id="1121865.OMW_01807"/>
<keyword evidence="2 7" id="KW-0813">Transport</keyword>
<gene>
    <name evidence="10" type="ORF">I568_01450</name>
</gene>
<dbReference type="GO" id="GO:0006829">
    <property type="term" value="P:zinc ion transport"/>
    <property type="evidence" value="ECO:0007669"/>
    <property type="project" value="UniProtKB-KW"/>
</dbReference>
<dbReference type="InterPro" id="IPR012674">
    <property type="entry name" value="Calycin"/>
</dbReference>
<sequence length="504" mass="57236">MKKKLLLLSVAALSLIVAGCQSQQNQAKSEKPTIITTIYPIYEFTKEIVGDKAQVELMIPAGTEPHDFEPSAKDVAKIQSADSLVYDDPNMETWVPKTEKSLKNSKVQFVQSTKEMVLLPGGEEEHDHEHADDGHHHEFDPHVWLAPSLAMQQVKSINKQLSQQYPKYKATFEKNTQKYLAKLAKLDQAYQTKLSQLPQKYFVTQHSAFNYLAVEYGLKQVPIAGLSPEEEPSPSKIAELKELVKELSIQTVFFEENAQDKIARTLADEAKVDLAVLNPLEGLTKEQIKDGKNYLSVMQDNLAALVKAGSVTPTNQKALTVEKEKTVYNGYFSDDQVKDRSLKDWQGSWQSVYPLLQKGKLDQVFHYKAKLNPKMTEEEYKNYYEIGYKTDVKQIDIKGDTFTFYFDNGTKASASYRYVGSKILNYAAGNRGVRFMFESTDLNSSAFKYLQFSDHAIAPQKAGHFHIYFGNSSQEDLLNELENWPTYYPTKLSSHEIAQEMMAH</sequence>
<dbReference type="InterPro" id="IPR015304">
    <property type="entry name" value="ZinT_dom"/>
</dbReference>
<evidence type="ECO:0000256" key="4">
    <source>
        <dbReference type="ARBA" id="ARBA00022833"/>
    </source>
</evidence>
<protein>
    <recommendedName>
        <fullName evidence="9">ZinT domain-containing protein</fullName>
    </recommendedName>
</protein>
<keyword evidence="4" id="KW-0862">Zinc</keyword>
<dbReference type="PANTHER" id="PTHR42953">
    <property type="entry name" value="HIGH-AFFINITY ZINC UPTAKE SYSTEM PROTEIN ZNUA-RELATED"/>
    <property type="match status" value="1"/>
</dbReference>
<keyword evidence="11" id="KW-1185">Reference proteome</keyword>